<accession>A0AAE0G0I4</accession>
<dbReference type="PANTHER" id="PTHR34894:SF5">
    <property type="entry name" value="EF-HAND DOMAIN-CONTAINING PROTEIN"/>
    <property type="match status" value="1"/>
</dbReference>
<feature type="compositionally biased region" description="Low complexity" evidence="2">
    <location>
        <begin position="226"/>
        <end position="236"/>
    </location>
</feature>
<evidence type="ECO:0000256" key="1">
    <source>
        <dbReference type="SAM" id="Coils"/>
    </source>
</evidence>
<comment type="caution">
    <text evidence="3">The sequence shown here is derived from an EMBL/GenBank/DDBJ whole genome shotgun (WGS) entry which is preliminary data.</text>
</comment>
<reference evidence="3 4" key="1">
    <citation type="journal article" date="2015" name="Genome Biol. Evol.">
        <title>Comparative Genomics of a Bacterivorous Green Alga Reveals Evolutionary Causalities and Consequences of Phago-Mixotrophic Mode of Nutrition.</title>
        <authorList>
            <person name="Burns J.A."/>
            <person name="Paasch A."/>
            <person name="Narechania A."/>
            <person name="Kim E."/>
        </authorList>
    </citation>
    <scope>NUCLEOTIDE SEQUENCE [LARGE SCALE GENOMIC DNA]</scope>
    <source>
        <strain evidence="3 4">PLY_AMNH</strain>
    </source>
</reference>
<feature type="coiled-coil region" evidence="1">
    <location>
        <begin position="955"/>
        <end position="1077"/>
    </location>
</feature>
<keyword evidence="4" id="KW-1185">Reference proteome</keyword>
<name>A0AAE0G0I4_9CHLO</name>
<feature type="compositionally biased region" description="Basic and acidic residues" evidence="2">
    <location>
        <begin position="10"/>
        <end position="21"/>
    </location>
</feature>
<dbReference type="EMBL" id="LGRX02010980">
    <property type="protein sequence ID" value="KAK3269411.1"/>
    <property type="molecule type" value="Genomic_DNA"/>
</dbReference>
<feature type="region of interest" description="Disordered" evidence="2">
    <location>
        <begin position="120"/>
        <end position="148"/>
    </location>
</feature>
<feature type="region of interest" description="Disordered" evidence="2">
    <location>
        <begin position="1"/>
        <end position="21"/>
    </location>
</feature>
<dbReference type="Proteomes" id="UP001190700">
    <property type="component" value="Unassembled WGS sequence"/>
</dbReference>
<keyword evidence="1" id="KW-0175">Coiled coil</keyword>
<sequence>MATTAPALPREGDKRFSSTVERKPTNLAIGLLSTSAPEDLYGNHEAPIHKERQATQDEVWDKAERRAARGDGRASWRQDAAKPSPRKKAPIETGSGANMLSWPFKAQTGLPDVELEKRQLVKAPQPSPRSPRMHLGPLPTKDSSSAKRDDAALSFRLQAMNKKVNKLVTQYETGNSQRLLRTEEHVGACKYFHAQQAGLPPPEVPFALEVPASLAELSNAAQPSTASHSEPSAAALPAPPPSNPASAAPRGGRKLLLPPNVLPHSLETKAPENGSLTARGRLESDGLRQELGTSAEDVKLKKDPQHLYGASPLISALERSSRVPLEPELEWVRRLVQFTDENPLFLEDRFSSQCERTSTGRWETTVFPAALPVRREDTMLLSKWLASMLKTLSLEHKEALPRKATIQEGDAETIANVQQLSHSALWLYQVAYQELQKQVSLHCQERASLMGKLWESLHVLTELNARLRYETELCKAHDGVAALHTEKELMEAELLRKLQDAARAHRDLMEDHQRMERGRQQMALELVRVNAHRALQTTRIGSKARMNTQNTLSDRSGNNRELQEQLLAEMTLRTKLEKEVEKLNKHTADLVRQRDNHERQAAAEGQRRIIVEDRMKVMEKNMTDMTDEMAKQSEEIKQLSATRLTLTAKLRDATVEINEKNVVMAEFNTKYAAATDEIATLREETNSAVRDLENVKEALASADNDKNKLVQELSHKTQAKVAVDLLYAKLKNSNDNLTTGIREAKEAKEAVEKEYARAKAEFEEKMLENMRKTRDADELLEQTRHSLERQKLELNNVNTEMAERVALLRQLEICVEAPSAGVAQVPIPGVGNVRHAENAEWAQYGAQGKGQKSIVAAMTKIADMQTALEESLHQRELSRMKSIGEERENQRLEQKVYEEKVRNERLVREMEVNGNEMKKRSTEAATLRRRVNELDTKLRDSAHQLTMEQSQTAKLKKQLEVMSSLMQEKNKLQAALADAKGNLTSHGTDMEMMLHKITELQEDLEAANVAMQKHKLRMEKLQEHVGSLEQENTHQKGIIAERAAQIDGLMDEAKQQKESAEANAGDAEQQIGELNDRISHCRKLNKIYKKHLQKANNTVLVSKFLLKGLSQEPEMDTTPVDVPPGDQEALDDYLAQRHEEFLSAKLKAMKAGTVLTELEVGEEEAGKEVEDEIPPPIYGMPAALVRLQTCALLATIRNLRTQLNSRIVHEMRLVAWTQDALVDVGSKFVDEMDCEKRLLREQRAMVHRMRQELATMRDDHAANSELTQNFMDQLADKEEKFNTRKDVSTLSNDTHGMLSLSAFVRDLPVEVPTGNNIADRKKVVRTIVQIYCKRLEKTMTAFSEGEREITDSPYEPMMTCFVQIFGGQAGAFVDSKVVEFLDMCRAFQDDMKVVTFSRFVGLTEESERLSLKHFHFFFEALDCIRRLLGINWRLVVGEWEQGRANLPMACALDVVANMYNTNGPEKLAIVNETIMKLVKDAKLGPSVDLDMFLTILLKEFSASKIPVFPLFNPRRCDASQAMGNLGGNSK</sequence>
<gene>
    <name evidence="3" type="ORF">CYMTET_22145</name>
</gene>
<evidence type="ECO:0000313" key="3">
    <source>
        <dbReference type="EMBL" id="KAK3269411.1"/>
    </source>
</evidence>
<evidence type="ECO:0000313" key="4">
    <source>
        <dbReference type="Proteomes" id="UP001190700"/>
    </source>
</evidence>
<proteinExistence type="predicted"/>
<feature type="region of interest" description="Disordered" evidence="2">
    <location>
        <begin position="219"/>
        <end position="287"/>
    </location>
</feature>
<feature type="region of interest" description="Disordered" evidence="2">
    <location>
        <begin position="38"/>
        <end position="99"/>
    </location>
</feature>
<dbReference type="PANTHER" id="PTHR34894">
    <property type="entry name" value="SAM-DEPENDENT METHYLTRANSFERASE RSMI, CONSERVED SITE"/>
    <property type="match status" value="1"/>
</dbReference>
<feature type="coiled-coil region" evidence="1">
    <location>
        <begin position="559"/>
        <end position="800"/>
    </location>
</feature>
<feature type="compositionally biased region" description="Basic and acidic residues" evidence="2">
    <location>
        <begin position="46"/>
        <end position="80"/>
    </location>
</feature>
<organism evidence="3 4">
    <name type="scientific">Cymbomonas tetramitiformis</name>
    <dbReference type="NCBI Taxonomy" id="36881"/>
    <lineage>
        <taxon>Eukaryota</taxon>
        <taxon>Viridiplantae</taxon>
        <taxon>Chlorophyta</taxon>
        <taxon>Pyramimonadophyceae</taxon>
        <taxon>Pyramimonadales</taxon>
        <taxon>Pyramimonadaceae</taxon>
        <taxon>Cymbomonas</taxon>
    </lineage>
</organism>
<protein>
    <submittedName>
        <fullName evidence="3">Uncharacterized protein</fullName>
    </submittedName>
</protein>
<evidence type="ECO:0000256" key="2">
    <source>
        <dbReference type="SAM" id="MobiDB-lite"/>
    </source>
</evidence>